<dbReference type="Pfam" id="PF02677">
    <property type="entry name" value="QueH"/>
    <property type="match status" value="1"/>
</dbReference>
<feature type="binding site" evidence="17">
    <location>
        <position position="9"/>
    </location>
    <ligand>
        <name>[4Fe-4S] cluster</name>
        <dbReference type="ChEBI" id="CHEBI:49883"/>
    </ligand>
</feature>
<dbReference type="EC" id="1.17.99.6" evidence="4 17"/>
<feature type="binding site" evidence="17">
    <location>
        <position position="10"/>
    </location>
    <ligand>
        <name>[4Fe-4S] cluster</name>
        <dbReference type="ChEBI" id="CHEBI:49883"/>
    </ligand>
</feature>
<comment type="pathway">
    <text evidence="2 17">tRNA modification; tRNA-queuosine biosynthesis.</text>
</comment>
<dbReference type="UniPathway" id="UPA00392"/>
<evidence type="ECO:0000256" key="3">
    <source>
        <dbReference type="ARBA" id="ARBA00008207"/>
    </source>
</evidence>
<dbReference type="PANTHER" id="PTHR36701:SF1">
    <property type="entry name" value="EPOXYQUEUOSINE REDUCTASE QUEH"/>
    <property type="match status" value="1"/>
</dbReference>
<comment type="function">
    <text evidence="1 17">Catalyzes the conversion of epoxyqueuosine (oQ) to queuosine (Q), which is a hypermodified base found in the wobble positions of tRNA(Asp), tRNA(Asn), tRNA(His) and tRNA(Tyr).</text>
</comment>
<sequence length="192" mass="23024">MKKILLHTCCGPCSIYPLDSLRNKNFEVYGLFYNPNIHPYTEFKKRRDQLEQYARQQNWKVIFDDEYRLDEYLQEVVHREARRCQMCYNMRLRKTAQVAKKGNFDAFSTTLLVSPFQKHELIREIGENLAEQYGVPFYYEDFRPGFQEAVAKSKELEMYRQQYCGCIYSERDRYYRPKKNARDKGGGKNGTL</sequence>
<evidence type="ECO:0000313" key="18">
    <source>
        <dbReference type="EMBL" id="SHE34311.1"/>
    </source>
</evidence>
<evidence type="ECO:0000256" key="4">
    <source>
        <dbReference type="ARBA" id="ARBA00012622"/>
    </source>
</evidence>
<evidence type="ECO:0000256" key="17">
    <source>
        <dbReference type="HAMAP-Rule" id="MF_02089"/>
    </source>
</evidence>
<accession>A0A1M4SQ43</accession>
<protein>
    <recommendedName>
        <fullName evidence="5 17">Epoxyqueuosine reductase QueH</fullName>
        <ecNumber evidence="4 17">1.17.99.6</ecNumber>
    </recommendedName>
    <alternativeName>
        <fullName evidence="15 17">Queuosine biosynthesis protein QueH</fullName>
    </alternativeName>
</protein>
<dbReference type="AlphaFoldDB" id="A0A1M4SQ43"/>
<reference evidence="19" key="1">
    <citation type="submission" date="2016-11" db="EMBL/GenBank/DDBJ databases">
        <authorList>
            <person name="Varghese N."/>
            <person name="Submissions S."/>
        </authorList>
    </citation>
    <scope>NUCLEOTIDE SEQUENCE [LARGE SCALE GENOMIC DNA]</scope>
    <source>
        <strain evidence="19">DSM 12395</strain>
    </source>
</reference>
<comment type="catalytic activity">
    <reaction evidence="16 17">
        <text>epoxyqueuosine(34) in tRNA + AH2 = queuosine(34) in tRNA + A + H2O</text>
        <dbReference type="Rhea" id="RHEA:32159"/>
        <dbReference type="Rhea" id="RHEA-COMP:18571"/>
        <dbReference type="Rhea" id="RHEA-COMP:18582"/>
        <dbReference type="ChEBI" id="CHEBI:13193"/>
        <dbReference type="ChEBI" id="CHEBI:15377"/>
        <dbReference type="ChEBI" id="CHEBI:17499"/>
        <dbReference type="ChEBI" id="CHEBI:194431"/>
        <dbReference type="ChEBI" id="CHEBI:194443"/>
        <dbReference type="EC" id="1.17.99.6"/>
    </reaction>
</comment>
<dbReference type="GO" id="GO:0051539">
    <property type="term" value="F:4 iron, 4 sulfur cluster binding"/>
    <property type="evidence" value="ECO:0007669"/>
    <property type="project" value="UniProtKB-UniRule"/>
</dbReference>
<evidence type="ECO:0000256" key="9">
    <source>
        <dbReference type="ARBA" id="ARBA00022785"/>
    </source>
</evidence>
<evidence type="ECO:0000256" key="2">
    <source>
        <dbReference type="ARBA" id="ARBA00004691"/>
    </source>
</evidence>
<keyword evidence="9 17" id="KW-0671">Queuosine biosynthesis</keyword>
<gene>
    <name evidence="17" type="primary">queH</name>
    <name evidence="18" type="ORF">SAMN02745133_00198</name>
</gene>
<evidence type="ECO:0000256" key="15">
    <source>
        <dbReference type="ARBA" id="ARBA00031446"/>
    </source>
</evidence>
<organism evidence="18 19">
    <name type="scientific">Desulforamulus putei DSM 12395</name>
    <dbReference type="NCBI Taxonomy" id="1121429"/>
    <lineage>
        <taxon>Bacteria</taxon>
        <taxon>Bacillati</taxon>
        <taxon>Bacillota</taxon>
        <taxon>Clostridia</taxon>
        <taxon>Eubacteriales</taxon>
        <taxon>Peptococcaceae</taxon>
        <taxon>Desulforamulus</taxon>
    </lineage>
</organism>
<dbReference type="Proteomes" id="UP000184148">
    <property type="component" value="Unassembled WGS sequence"/>
</dbReference>
<evidence type="ECO:0000256" key="11">
    <source>
        <dbReference type="ARBA" id="ARBA00023004"/>
    </source>
</evidence>
<dbReference type="STRING" id="1121429.SAMN02745133_00198"/>
<keyword evidence="12 17" id="KW-0411">Iron-sulfur</keyword>
<dbReference type="OrthoDB" id="9801033at2"/>
<comment type="similarity">
    <text evidence="3 17">Belongs to the QueH family.</text>
</comment>
<evidence type="ECO:0000256" key="16">
    <source>
        <dbReference type="ARBA" id="ARBA00047415"/>
    </source>
</evidence>
<evidence type="ECO:0000256" key="8">
    <source>
        <dbReference type="ARBA" id="ARBA00022723"/>
    </source>
</evidence>
<dbReference type="InterPro" id="IPR003828">
    <property type="entry name" value="QueH"/>
</dbReference>
<evidence type="ECO:0000256" key="1">
    <source>
        <dbReference type="ARBA" id="ARBA00002268"/>
    </source>
</evidence>
<evidence type="ECO:0000256" key="10">
    <source>
        <dbReference type="ARBA" id="ARBA00023002"/>
    </source>
</evidence>
<dbReference type="RefSeq" id="WP_073234283.1">
    <property type="nucleotide sequence ID" value="NZ_FQUY01000001.1"/>
</dbReference>
<dbReference type="GO" id="GO:0046872">
    <property type="term" value="F:metal ion binding"/>
    <property type="evidence" value="ECO:0007669"/>
    <property type="project" value="UniProtKB-KW"/>
</dbReference>
<feature type="binding site" evidence="17">
    <location>
        <position position="87"/>
    </location>
    <ligand>
        <name>[4Fe-4S] cluster</name>
        <dbReference type="ChEBI" id="CHEBI:49883"/>
    </ligand>
</feature>
<dbReference type="GO" id="GO:0052693">
    <property type="term" value="F:epoxyqueuosine reductase activity"/>
    <property type="evidence" value="ECO:0007669"/>
    <property type="project" value="UniProtKB-UniRule"/>
</dbReference>
<keyword evidence="6 17" id="KW-0004">4Fe-4S</keyword>
<keyword evidence="8 17" id="KW-0479">Metal-binding</keyword>
<evidence type="ECO:0000256" key="5">
    <source>
        <dbReference type="ARBA" id="ARBA00016895"/>
    </source>
</evidence>
<keyword evidence="13 17" id="KW-1015">Disulfide bond</keyword>
<evidence type="ECO:0000256" key="14">
    <source>
        <dbReference type="ARBA" id="ARBA00023284"/>
    </source>
</evidence>
<keyword evidence="11 17" id="KW-0408">Iron</keyword>
<dbReference type="GO" id="GO:0008616">
    <property type="term" value="P:tRNA queuosine(34) biosynthetic process"/>
    <property type="evidence" value="ECO:0007669"/>
    <property type="project" value="UniProtKB-UniRule"/>
</dbReference>
<keyword evidence="14 17" id="KW-0676">Redox-active center</keyword>
<feature type="binding site" evidence="17">
    <location>
        <position position="84"/>
    </location>
    <ligand>
        <name>[4Fe-4S] cluster</name>
        <dbReference type="ChEBI" id="CHEBI:49883"/>
    </ligand>
</feature>
<dbReference type="PANTHER" id="PTHR36701">
    <property type="entry name" value="EPOXYQUEUOSINE REDUCTASE QUEH"/>
    <property type="match status" value="1"/>
</dbReference>
<name>A0A1M4SQ43_9FIRM</name>
<keyword evidence="10 17" id="KW-0560">Oxidoreductase</keyword>
<evidence type="ECO:0000256" key="13">
    <source>
        <dbReference type="ARBA" id="ARBA00023157"/>
    </source>
</evidence>
<dbReference type="EMBL" id="FQUY01000001">
    <property type="protein sequence ID" value="SHE34311.1"/>
    <property type="molecule type" value="Genomic_DNA"/>
</dbReference>
<evidence type="ECO:0000256" key="7">
    <source>
        <dbReference type="ARBA" id="ARBA00022694"/>
    </source>
</evidence>
<keyword evidence="19" id="KW-1185">Reference proteome</keyword>
<feature type="disulfide bond" description="Redox-active" evidence="17">
    <location>
        <begin position="164"/>
        <end position="166"/>
    </location>
</feature>
<dbReference type="HAMAP" id="MF_02089">
    <property type="entry name" value="QueH"/>
    <property type="match status" value="1"/>
</dbReference>
<keyword evidence="7 17" id="KW-0819">tRNA processing</keyword>
<evidence type="ECO:0000256" key="6">
    <source>
        <dbReference type="ARBA" id="ARBA00022485"/>
    </source>
</evidence>
<evidence type="ECO:0000313" key="19">
    <source>
        <dbReference type="Proteomes" id="UP000184148"/>
    </source>
</evidence>
<proteinExistence type="inferred from homology"/>
<evidence type="ECO:0000256" key="12">
    <source>
        <dbReference type="ARBA" id="ARBA00023014"/>
    </source>
</evidence>